<reference evidence="2" key="2">
    <citation type="submission" date="2020-06" db="EMBL/GenBank/DDBJ databases">
        <title>Helianthus annuus Genome sequencing and assembly Release 2.</title>
        <authorList>
            <person name="Gouzy J."/>
            <person name="Langlade N."/>
            <person name="Munos S."/>
        </authorList>
    </citation>
    <scope>NUCLEOTIDE SEQUENCE</scope>
    <source>
        <tissue evidence="2">Leaves</tissue>
    </source>
</reference>
<keyword evidence="1" id="KW-0472">Membrane</keyword>
<name>A0A9K3I2U9_HELAN</name>
<organism evidence="2 3">
    <name type="scientific">Helianthus annuus</name>
    <name type="common">Common sunflower</name>
    <dbReference type="NCBI Taxonomy" id="4232"/>
    <lineage>
        <taxon>Eukaryota</taxon>
        <taxon>Viridiplantae</taxon>
        <taxon>Streptophyta</taxon>
        <taxon>Embryophyta</taxon>
        <taxon>Tracheophyta</taxon>
        <taxon>Spermatophyta</taxon>
        <taxon>Magnoliopsida</taxon>
        <taxon>eudicotyledons</taxon>
        <taxon>Gunneridae</taxon>
        <taxon>Pentapetalae</taxon>
        <taxon>asterids</taxon>
        <taxon>campanulids</taxon>
        <taxon>Asterales</taxon>
        <taxon>Asteraceae</taxon>
        <taxon>Asteroideae</taxon>
        <taxon>Heliantheae alliance</taxon>
        <taxon>Heliantheae</taxon>
        <taxon>Helianthus</taxon>
    </lineage>
</organism>
<reference evidence="2" key="1">
    <citation type="journal article" date="2017" name="Nature">
        <title>The sunflower genome provides insights into oil metabolism, flowering and Asterid evolution.</title>
        <authorList>
            <person name="Badouin H."/>
            <person name="Gouzy J."/>
            <person name="Grassa C.J."/>
            <person name="Murat F."/>
            <person name="Staton S.E."/>
            <person name="Cottret L."/>
            <person name="Lelandais-Briere C."/>
            <person name="Owens G.L."/>
            <person name="Carrere S."/>
            <person name="Mayjonade B."/>
            <person name="Legrand L."/>
            <person name="Gill N."/>
            <person name="Kane N.C."/>
            <person name="Bowers J.E."/>
            <person name="Hubner S."/>
            <person name="Bellec A."/>
            <person name="Berard A."/>
            <person name="Berges H."/>
            <person name="Blanchet N."/>
            <person name="Boniface M.C."/>
            <person name="Brunel D."/>
            <person name="Catrice O."/>
            <person name="Chaidir N."/>
            <person name="Claudel C."/>
            <person name="Donnadieu C."/>
            <person name="Faraut T."/>
            <person name="Fievet G."/>
            <person name="Helmstetter N."/>
            <person name="King M."/>
            <person name="Knapp S.J."/>
            <person name="Lai Z."/>
            <person name="Le Paslier M.C."/>
            <person name="Lippi Y."/>
            <person name="Lorenzon L."/>
            <person name="Mandel J.R."/>
            <person name="Marage G."/>
            <person name="Marchand G."/>
            <person name="Marquand E."/>
            <person name="Bret-Mestries E."/>
            <person name="Morien E."/>
            <person name="Nambeesan S."/>
            <person name="Nguyen T."/>
            <person name="Pegot-Espagnet P."/>
            <person name="Pouilly N."/>
            <person name="Raftis F."/>
            <person name="Sallet E."/>
            <person name="Schiex T."/>
            <person name="Thomas J."/>
            <person name="Vandecasteele C."/>
            <person name="Vares D."/>
            <person name="Vear F."/>
            <person name="Vautrin S."/>
            <person name="Crespi M."/>
            <person name="Mangin B."/>
            <person name="Burke J.M."/>
            <person name="Salse J."/>
            <person name="Munos S."/>
            <person name="Vincourt P."/>
            <person name="Rieseberg L.H."/>
            <person name="Langlade N.B."/>
        </authorList>
    </citation>
    <scope>NUCLEOTIDE SEQUENCE</scope>
    <source>
        <tissue evidence="2">Leaves</tissue>
    </source>
</reference>
<evidence type="ECO:0000313" key="2">
    <source>
        <dbReference type="EMBL" id="KAF5789408.1"/>
    </source>
</evidence>
<dbReference type="Proteomes" id="UP000215914">
    <property type="component" value="Unassembled WGS sequence"/>
</dbReference>
<gene>
    <name evidence="2" type="ORF">HanXRQr2_Chr09g0370871</name>
</gene>
<accession>A0A9K3I2U9</accession>
<feature type="transmembrane region" description="Helical" evidence="1">
    <location>
        <begin position="21"/>
        <end position="38"/>
    </location>
</feature>
<protein>
    <submittedName>
        <fullName evidence="2">Uncharacterized protein</fullName>
    </submittedName>
</protein>
<keyword evidence="1" id="KW-0812">Transmembrane</keyword>
<proteinExistence type="predicted"/>
<sequence>MASFPVASRSDTISVDLTPDLLIFLLVVGSSTMVLVGGRSGKIYGLFVVDFSLE</sequence>
<keyword evidence="1" id="KW-1133">Transmembrane helix</keyword>
<dbReference type="AlphaFoldDB" id="A0A9K3I2U9"/>
<evidence type="ECO:0000313" key="3">
    <source>
        <dbReference type="Proteomes" id="UP000215914"/>
    </source>
</evidence>
<dbReference type="EMBL" id="MNCJ02000324">
    <property type="protein sequence ID" value="KAF5789408.1"/>
    <property type="molecule type" value="Genomic_DNA"/>
</dbReference>
<comment type="caution">
    <text evidence="2">The sequence shown here is derived from an EMBL/GenBank/DDBJ whole genome shotgun (WGS) entry which is preliminary data.</text>
</comment>
<evidence type="ECO:0000256" key="1">
    <source>
        <dbReference type="SAM" id="Phobius"/>
    </source>
</evidence>
<keyword evidence="3" id="KW-1185">Reference proteome</keyword>
<dbReference type="Gramene" id="mRNA:HanXRQr2_Chr09g0370871">
    <property type="protein sequence ID" value="mRNA:HanXRQr2_Chr09g0370871"/>
    <property type="gene ID" value="HanXRQr2_Chr09g0370871"/>
</dbReference>